<organism evidence="4 5">
    <name type="scientific">Zhouia spongiae</name>
    <dbReference type="NCBI Taxonomy" id="2202721"/>
    <lineage>
        <taxon>Bacteria</taxon>
        <taxon>Pseudomonadati</taxon>
        <taxon>Bacteroidota</taxon>
        <taxon>Flavobacteriia</taxon>
        <taxon>Flavobacteriales</taxon>
        <taxon>Flavobacteriaceae</taxon>
        <taxon>Zhouia</taxon>
    </lineage>
</organism>
<dbReference type="Proteomes" id="UP000829476">
    <property type="component" value="Chromosome"/>
</dbReference>
<dbReference type="InterPro" id="IPR032508">
    <property type="entry name" value="FecR_C"/>
</dbReference>
<keyword evidence="5" id="KW-1185">Reference proteome</keyword>
<dbReference type="Pfam" id="PF16344">
    <property type="entry name" value="FecR_C"/>
    <property type="match status" value="1"/>
</dbReference>
<accession>A0ABY3YQY9</accession>
<evidence type="ECO:0000259" key="3">
    <source>
        <dbReference type="Pfam" id="PF16344"/>
    </source>
</evidence>
<dbReference type="Gene3D" id="3.55.50.30">
    <property type="match status" value="1"/>
</dbReference>
<evidence type="ECO:0000313" key="5">
    <source>
        <dbReference type="Proteomes" id="UP000829476"/>
    </source>
</evidence>
<keyword evidence="1" id="KW-0812">Transmembrane</keyword>
<keyword evidence="1" id="KW-1133">Transmembrane helix</keyword>
<dbReference type="PIRSF" id="PIRSF018266">
    <property type="entry name" value="FecR"/>
    <property type="match status" value="1"/>
</dbReference>
<feature type="domain" description="Protein FecR C-terminal" evidence="3">
    <location>
        <begin position="280"/>
        <end position="347"/>
    </location>
</feature>
<evidence type="ECO:0000259" key="2">
    <source>
        <dbReference type="Pfam" id="PF04773"/>
    </source>
</evidence>
<name>A0ABY3YQY9_9FLAO</name>
<dbReference type="Gene3D" id="2.60.120.1440">
    <property type="match status" value="1"/>
</dbReference>
<protein>
    <submittedName>
        <fullName evidence="4">FecR family protein</fullName>
    </submittedName>
</protein>
<dbReference type="InterPro" id="IPR006860">
    <property type="entry name" value="FecR"/>
</dbReference>
<dbReference type="EMBL" id="CP094326">
    <property type="protein sequence ID" value="UNZ00291.1"/>
    <property type="molecule type" value="Genomic_DNA"/>
</dbReference>
<keyword evidence="1" id="KW-0472">Membrane</keyword>
<evidence type="ECO:0000256" key="1">
    <source>
        <dbReference type="SAM" id="Phobius"/>
    </source>
</evidence>
<dbReference type="PANTHER" id="PTHR30273">
    <property type="entry name" value="PERIPLASMIC SIGNAL SENSOR AND SIGMA FACTOR ACTIVATOR FECR-RELATED"/>
    <property type="match status" value="1"/>
</dbReference>
<dbReference type="Pfam" id="PF04773">
    <property type="entry name" value="FecR"/>
    <property type="match status" value="1"/>
</dbReference>
<gene>
    <name evidence="4" type="ORF">MQE36_08115</name>
</gene>
<proteinExistence type="predicted"/>
<dbReference type="InterPro" id="IPR012373">
    <property type="entry name" value="Ferrdict_sens_TM"/>
</dbReference>
<feature type="domain" description="FecR protein" evidence="2">
    <location>
        <begin position="140"/>
        <end position="232"/>
    </location>
</feature>
<dbReference type="PANTHER" id="PTHR30273:SF2">
    <property type="entry name" value="PROTEIN FECR"/>
    <property type="match status" value="1"/>
</dbReference>
<sequence>MKKVKHDIKFFLTNPSFVKWINNSNEESDYYWKKWIESHPEDRSAFYAAKAIVERMDFKVARVTGEDKERILENILKEEGSEHYTEVPQRKYQLVKFRKQITQIAATAAILFGLAYYFIEQTYINHTEQEVSKVYQVTRQTERGQQKKIILPDGTSVLMNASTSLTYSSDFGREKREVVLNGEAYFDVTHNPDVEFIVKSGNISTVVHGTAFNVYAYPNEEVINVALERGSVAIHGNEGLHEDPVFIRPGEKLAVTGNLSNSVKSKFNYIEEFGWKERVLVFKDSGINEFINKLERWYNVDISVVGSSDEDWKINGLFKKQGLENVLEGLEFARKVKYTVKEDKVIIYTSVSN</sequence>
<dbReference type="RefSeq" id="WP_242938658.1">
    <property type="nucleotide sequence ID" value="NZ_CP094326.1"/>
</dbReference>
<evidence type="ECO:0000313" key="4">
    <source>
        <dbReference type="EMBL" id="UNZ00291.1"/>
    </source>
</evidence>
<feature type="transmembrane region" description="Helical" evidence="1">
    <location>
        <begin position="101"/>
        <end position="119"/>
    </location>
</feature>
<reference evidence="4 5" key="1">
    <citation type="journal article" date="2018" name="Int. J. Syst. Evol. Microbiol.">
        <title>Zhouia spongiae sp. nov., isolated from a marine sponge.</title>
        <authorList>
            <person name="Zhuang L."/>
            <person name="Lin B."/>
            <person name="Qin F."/>
            <person name="Luo L."/>
        </authorList>
    </citation>
    <scope>NUCLEOTIDE SEQUENCE [LARGE SCALE GENOMIC DNA]</scope>
    <source>
        <strain evidence="4 5">HN-Y44</strain>
    </source>
</reference>